<dbReference type="AlphaFoldDB" id="A0A8C9SUG6"/>
<dbReference type="Ensembl" id="ENSSFOT00015075878.1">
    <property type="protein sequence ID" value="ENSSFOP00015042134.1"/>
    <property type="gene ID" value="ENSSFOG00015016450.2"/>
</dbReference>
<dbReference type="Pfam" id="PF08487">
    <property type="entry name" value="VIT"/>
    <property type="match status" value="1"/>
</dbReference>
<accession>A0A8C9SUG6</accession>
<dbReference type="PANTHER" id="PTHR45737">
    <property type="entry name" value="VON WILLEBRAND FACTOR A DOMAIN-CONTAINING PROTEIN 5A"/>
    <property type="match status" value="1"/>
</dbReference>
<dbReference type="PANTHER" id="PTHR45737:SF6">
    <property type="entry name" value="VON WILLEBRAND FACTOR A DOMAIN-CONTAINING PROTEIN 5A"/>
    <property type="match status" value="1"/>
</dbReference>
<dbReference type="InterPro" id="IPR002035">
    <property type="entry name" value="VWF_A"/>
</dbReference>
<dbReference type="Proteomes" id="UP000694397">
    <property type="component" value="Chromosome 10"/>
</dbReference>
<dbReference type="GeneTree" id="ENSGT00940000162662"/>
<evidence type="ECO:0000313" key="4">
    <source>
        <dbReference type="Proteomes" id="UP000694397"/>
    </source>
</evidence>
<sequence>MATTCGLRTLKNEPVPLKSVSVEVGVQGHVASVNSTLQYENQESNPVEAIFIFPMDSNAAVYRFLARIGDVEIEAQVREKEKAKEEYDDAISSGQEAFLLEESDESSDVFRLSVGSLPPGQTASVTVGYVSELAVQADHALRFCLPAVLNPRYTPSLTAEVPGAQAGDVPYTLSLTMDIYSPSSIQSVESNCPLTPLEFFSQDKTQAKVSLSPGHQFDRDVELLLYYSEPHQPMAILEAGQPGVQSGSLMGDAVAMLSFYPEIKTEKSSHMTSSREFIFLVDRSRSMNRPLRQSSGKQSCMKITRDTLLLLLKSLPLGCYFNIYEFGSHYESFFLESVEYTQTTMQTALKKVKSMKADMGGTEILPPLQNIYSKPCLPSHPRQLFVFTDGLVGNTKEIIDLVQRHAHSHRCFTFGIGEGAHFALVNSMAEGGSGHPQFITGSERMQPKVMQSLQFALQPVGRDIAIKWNIPAGITVNPVSPPVNMLFNLQRVIQYFQLTDQNASNISGSVSLHYTVEDKALENKLSFSMKPKTDGSMLLHRLGARKAIVDLEGKVRAGDDKSARERAVELSIQSGVSSSYTAFIGVNKENKEPVQGPLQRRNIPVGGSHMCNSKYFFEVLPTFFLCSHTFCICTHDSAYLVLPAVFCASPSLFPRPFPCPCFLTPTQTNLDAFTAEEEPEDPMMEVIGLQRADGSWDLQKSLASILGKREEDMAKASPGKVMGFSSVWATVLAVLWLHGHKAEFRDEWQFVATKAMTWVRAQSGRGDLFHSFAHVRISLQQVV</sequence>
<dbReference type="Gene3D" id="3.40.50.410">
    <property type="entry name" value="von Willebrand factor, type A domain"/>
    <property type="match status" value="1"/>
</dbReference>
<evidence type="ECO:0000313" key="3">
    <source>
        <dbReference type="Ensembl" id="ENSSFOP00015042134.1"/>
    </source>
</evidence>
<feature type="domain" description="VWFA" evidence="1">
    <location>
        <begin position="276"/>
        <end position="453"/>
    </location>
</feature>
<evidence type="ECO:0000259" key="1">
    <source>
        <dbReference type="PROSITE" id="PS50234"/>
    </source>
</evidence>
<reference evidence="3" key="3">
    <citation type="submission" date="2025-09" db="UniProtKB">
        <authorList>
            <consortium name="Ensembl"/>
        </authorList>
    </citation>
    <scope>IDENTIFICATION</scope>
</reference>
<keyword evidence="4" id="KW-1185">Reference proteome</keyword>
<organism evidence="3 4">
    <name type="scientific">Scleropages formosus</name>
    <name type="common">Asian bonytongue</name>
    <name type="synonym">Osteoglossum formosum</name>
    <dbReference type="NCBI Taxonomy" id="113540"/>
    <lineage>
        <taxon>Eukaryota</taxon>
        <taxon>Metazoa</taxon>
        <taxon>Chordata</taxon>
        <taxon>Craniata</taxon>
        <taxon>Vertebrata</taxon>
        <taxon>Euteleostomi</taxon>
        <taxon>Actinopterygii</taxon>
        <taxon>Neopterygii</taxon>
        <taxon>Teleostei</taxon>
        <taxon>Osteoglossocephala</taxon>
        <taxon>Osteoglossomorpha</taxon>
        <taxon>Osteoglossiformes</taxon>
        <taxon>Osteoglossidae</taxon>
        <taxon>Scleropages</taxon>
    </lineage>
</organism>
<dbReference type="InterPro" id="IPR036465">
    <property type="entry name" value="vWFA_dom_sf"/>
</dbReference>
<dbReference type="SMART" id="SM00609">
    <property type="entry name" value="VIT"/>
    <property type="match status" value="1"/>
</dbReference>
<reference evidence="3" key="2">
    <citation type="submission" date="2025-08" db="UniProtKB">
        <authorList>
            <consortium name="Ensembl"/>
        </authorList>
    </citation>
    <scope>IDENTIFICATION</scope>
</reference>
<dbReference type="InterPro" id="IPR013694">
    <property type="entry name" value="VIT"/>
</dbReference>
<dbReference type="Pfam" id="PF13768">
    <property type="entry name" value="VWA_3"/>
    <property type="match status" value="1"/>
</dbReference>
<dbReference type="OrthoDB" id="1729737at2759"/>
<dbReference type="SUPFAM" id="SSF53300">
    <property type="entry name" value="vWA-like"/>
    <property type="match status" value="1"/>
</dbReference>
<protein>
    <recommendedName>
        <fullName evidence="5">von Willebrand factor A domain-containing protein 5A-like</fullName>
    </recommendedName>
</protein>
<dbReference type="SMART" id="SM00327">
    <property type="entry name" value="VWA"/>
    <property type="match status" value="1"/>
</dbReference>
<reference evidence="3 4" key="1">
    <citation type="submission" date="2019-04" db="EMBL/GenBank/DDBJ databases">
        <authorList>
            <consortium name="Wellcome Sanger Institute Data Sharing"/>
        </authorList>
    </citation>
    <scope>NUCLEOTIDE SEQUENCE [LARGE SCALE GENOMIC DNA]</scope>
</reference>
<evidence type="ECO:0000259" key="2">
    <source>
        <dbReference type="PROSITE" id="PS51468"/>
    </source>
</evidence>
<feature type="domain" description="VIT" evidence="2">
    <location>
        <begin position="1"/>
        <end position="131"/>
    </location>
</feature>
<proteinExistence type="predicted"/>
<gene>
    <name evidence="3" type="primary">LOC108927240</name>
</gene>
<name>A0A8C9SUG6_SCLFO</name>
<dbReference type="PROSITE" id="PS50234">
    <property type="entry name" value="VWFA"/>
    <property type="match status" value="1"/>
</dbReference>
<dbReference type="PROSITE" id="PS51468">
    <property type="entry name" value="VIT"/>
    <property type="match status" value="1"/>
</dbReference>
<evidence type="ECO:0008006" key="5">
    <source>
        <dbReference type="Google" id="ProtNLM"/>
    </source>
</evidence>